<accession>W7ESP6</accession>
<proteinExistence type="predicted"/>
<evidence type="ECO:0000313" key="3">
    <source>
        <dbReference type="Proteomes" id="UP000054337"/>
    </source>
</evidence>
<keyword evidence="3" id="KW-1185">Reference proteome</keyword>
<protein>
    <submittedName>
        <fullName evidence="2">Uncharacterized protein</fullName>
    </submittedName>
</protein>
<organism evidence="2 3">
    <name type="scientific">Bipolaris victoriae (strain FI3)</name>
    <name type="common">Victoria blight of oats agent</name>
    <name type="synonym">Cochliobolus victoriae</name>
    <dbReference type="NCBI Taxonomy" id="930091"/>
    <lineage>
        <taxon>Eukaryota</taxon>
        <taxon>Fungi</taxon>
        <taxon>Dikarya</taxon>
        <taxon>Ascomycota</taxon>
        <taxon>Pezizomycotina</taxon>
        <taxon>Dothideomycetes</taxon>
        <taxon>Pleosporomycetidae</taxon>
        <taxon>Pleosporales</taxon>
        <taxon>Pleosporineae</taxon>
        <taxon>Pleosporaceae</taxon>
        <taxon>Bipolaris</taxon>
    </lineage>
</organism>
<dbReference type="HOGENOM" id="CLU_2126866_0_0_1"/>
<dbReference type="GeneID" id="26259755"/>
<name>W7ESP6_BIPV3</name>
<gene>
    <name evidence="2" type="ORF">COCVIDRAFT_93717</name>
</gene>
<sequence>RDSDILDLPPEIQNAPCHLIWSFSIYQPALLHRYRQKLWPDDQCFYRTDHPIISQRSPDTKHISTESSGHRTNAAAVDQKPSAQTHWIQICKWLFSQRLRRIATGRYPLTRHSK</sequence>
<feature type="region of interest" description="Disordered" evidence="1">
    <location>
        <begin position="55"/>
        <end position="78"/>
    </location>
</feature>
<dbReference type="AlphaFoldDB" id="W7ESP6"/>
<feature type="non-terminal residue" evidence="2">
    <location>
        <position position="1"/>
    </location>
</feature>
<evidence type="ECO:0000256" key="1">
    <source>
        <dbReference type="SAM" id="MobiDB-lite"/>
    </source>
</evidence>
<dbReference type="RefSeq" id="XP_014558686.1">
    <property type="nucleotide sequence ID" value="XM_014703200.1"/>
</dbReference>
<dbReference type="Proteomes" id="UP000054337">
    <property type="component" value="Unassembled WGS sequence"/>
</dbReference>
<dbReference type="EMBL" id="KI968715">
    <property type="protein sequence ID" value="EUN29070.1"/>
    <property type="molecule type" value="Genomic_DNA"/>
</dbReference>
<reference evidence="2 3" key="1">
    <citation type="journal article" date="2013" name="PLoS Genet.">
        <title>Comparative genome structure, secondary metabolite, and effector coding capacity across Cochliobolus pathogens.</title>
        <authorList>
            <person name="Condon B.J."/>
            <person name="Leng Y."/>
            <person name="Wu D."/>
            <person name="Bushley K.E."/>
            <person name="Ohm R.A."/>
            <person name="Otillar R."/>
            <person name="Martin J."/>
            <person name="Schackwitz W."/>
            <person name="Grimwood J."/>
            <person name="MohdZainudin N."/>
            <person name="Xue C."/>
            <person name="Wang R."/>
            <person name="Manning V.A."/>
            <person name="Dhillon B."/>
            <person name="Tu Z.J."/>
            <person name="Steffenson B.J."/>
            <person name="Salamov A."/>
            <person name="Sun H."/>
            <person name="Lowry S."/>
            <person name="LaButti K."/>
            <person name="Han J."/>
            <person name="Copeland A."/>
            <person name="Lindquist E."/>
            <person name="Barry K."/>
            <person name="Schmutz J."/>
            <person name="Baker S.E."/>
            <person name="Ciuffetti L.M."/>
            <person name="Grigoriev I.V."/>
            <person name="Zhong S."/>
            <person name="Turgeon B.G."/>
        </authorList>
    </citation>
    <scope>NUCLEOTIDE SEQUENCE [LARGE SCALE GENOMIC DNA]</scope>
    <source>
        <strain evidence="2 3">FI3</strain>
    </source>
</reference>
<evidence type="ECO:0000313" key="2">
    <source>
        <dbReference type="EMBL" id="EUN29070.1"/>
    </source>
</evidence>